<keyword evidence="2 4" id="KW-0863">Zinc-finger</keyword>
<dbReference type="PROSITE" id="PS01359">
    <property type="entry name" value="ZF_PHD_1"/>
    <property type="match status" value="2"/>
</dbReference>
<proteinExistence type="predicted"/>
<dbReference type="InterPro" id="IPR019786">
    <property type="entry name" value="Zinc_finger_PHD-type_CS"/>
</dbReference>
<dbReference type="Pfam" id="PF13831">
    <property type="entry name" value="PHD_2"/>
    <property type="match status" value="2"/>
</dbReference>
<dbReference type="PROSITE" id="PS50016">
    <property type="entry name" value="ZF_PHD_2"/>
    <property type="match status" value="3"/>
</dbReference>
<dbReference type="HOGENOM" id="CLU_000933_0_0_1"/>
<feature type="compositionally biased region" description="Basic residues" evidence="5">
    <location>
        <begin position="367"/>
        <end position="381"/>
    </location>
</feature>
<dbReference type="CDD" id="cd15571">
    <property type="entry name" value="ePHD"/>
    <property type="match status" value="1"/>
</dbReference>
<protein>
    <submittedName>
        <fullName evidence="8">Kinesinlike protein putative</fullName>
    </submittedName>
</protein>
<feature type="region of interest" description="Disordered" evidence="5">
    <location>
        <begin position="367"/>
        <end position="408"/>
    </location>
</feature>
<dbReference type="InterPro" id="IPR019787">
    <property type="entry name" value="Znf_PHD-finger"/>
</dbReference>
<dbReference type="SMART" id="SM00249">
    <property type="entry name" value="PHD"/>
    <property type="match status" value="6"/>
</dbReference>
<feature type="compositionally biased region" description="Polar residues" evidence="5">
    <location>
        <begin position="1384"/>
        <end position="1394"/>
    </location>
</feature>
<evidence type="ECO:0000259" key="7">
    <source>
        <dbReference type="PROSITE" id="PS51805"/>
    </source>
</evidence>
<dbReference type="InterPro" id="IPR013083">
    <property type="entry name" value="Znf_RING/FYVE/PHD"/>
</dbReference>
<dbReference type="PROSITE" id="PS51805">
    <property type="entry name" value="EPHD"/>
    <property type="match status" value="2"/>
</dbReference>
<evidence type="ECO:0000313" key="8">
    <source>
        <dbReference type="EMBL" id="CCA13936.1"/>
    </source>
</evidence>
<feature type="domain" description="PHD-type" evidence="6">
    <location>
        <begin position="1048"/>
        <end position="1114"/>
    </location>
</feature>
<feature type="region of interest" description="Disordered" evidence="5">
    <location>
        <begin position="1366"/>
        <end position="1452"/>
    </location>
</feature>
<organism evidence="8">
    <name type="scientific">Albugo laibachii Nc14</name>
    <dbReference type="NCBI Taxonomy" id="890382"/>
    <lineage>
        <taxon>Eukaryota</taxon>
        <taxon>Sar</taxon>
        <taxon>Stramenopiles</taxon>
        <taxon>Oomycota</taxon>
        <taxon>Peronosporomycetes</taxon>
        <taxon>Albuginales</taxon>
        <taxon>Albuginaceae</taxon>
        <taxon>Albugo</taxon>
    </lineage>
</organism>
<feature type="compositionally biased region" description="Basic and acidic residues" evidence="5">
    <location>
        <begin position="1395"/>
        <end position="1418"/>
    </location>
</feature>
<dbReference type="SUPFAM" id="SSF57903">
    <property type="entry name" value="FYVE/PHD zinc finger"/>
    <property type="match status" value="2"/>
</dbReference>
<dbReference type="GO" id="GO:0006357">
    <property type="term" value="P:regulation of transcription by RNA polymerase II"/>
    <property type="evidence" value="ECO:0007669"/>
    <property type="project" value="TreeGrafter"/>
</dbReference>
<feature type="domain" description="PHD-type" evidence="7">
    <location>
        <begin position="822"/>
        <end position="969"/>
    </location>
</feature>
<name>F0VYS2_9STRA</name>
<dbReference type="GO" id="GO:0008270">
    <property type="term" value="F:zinc ion binding"/>
    <property type="evidence" value="ECO:0007669"/>
    <property type="project" value="UniProtKB-KW"/>
</dbReference>
<gene>
    <name evidence="8" type="primary">AlNc14C1G73</name>
    <name evidence="8" type="ORF">ALNC14_000790</name>
</gene>
<feature type="domain" description="PHD-type" evidence="7">
    <location>
        <begin position="77"/>
        <end position="189"/>
    </location>
</feature>
<reference evidence="8" key="2">
    <citation type="submission" date="2011-02" db="EMBL/GenBank/DDBJ databases">
        <authorList>
            <person name="MacLean D."/>
        </authorList>
    </citation>
    <scope>NUCLEOTIDE SEQUENCE</scope>
</reference>
<dbReference type="EMBL" id="FR824046">
    <property type="protein sequence ID" value="CCA13936.1"/>
    <property type="molecule type" value="Genomic_DNA"/>
</dbReference>
<evidence type="ECO:0000259" key="6">
    <source>
        <dbReference type="PROSITE" id="PS50016"/>
    </source>
</evidence>
<keyword evidence="1" id="KW-0479">Metal-binding</keyword>
<dbReference type="PANTHER" id="PTHR13793:SF107">
    <property type="entry name" value="BROMODOMAIN-CONTAINING PROTEIN HOMOLOG"/>
    <property type="match status" value="1"/>
</dbReference>
<dbReference type="Pfam" id="PF13832">
    <property type="entry name" value="zf-HC5HC2H_2"/>
    <property type="match status" value="4"/>
</dbReference>
<reference evidence="8" key="1">
    <citation type="journal article" date="2011" name="PLoS Biol.">
        <title>Gene gain and loss during evolution of obligate parasitism in the white rust pathogen of Arabidopsis thaliana.</title>
        <authorList>
            <person name="Kemen E."/>
            <person name="Gardiner A."/>
            <person name="Schultz-Larsen T."/>
            <person name="Kemen A.C."/>
            <person name="Balmuth A.L."/>
            <person name="Robert-Seilaniantz A."/>
            <person name="Bailey K."/>
            <person name="Holub E."/>
            <person name="Studholme D.J."/>
            <person name="Maclean D."/>
            <person name="Jones J.D."/>
        </authorList>
    </citation>
    <scope>NUCLEOTIDE SEQUENCE</scope>
</reference>
<feature type="compositionally biased region" description="Basic residues" evidence="5">
    <location>
        <begin position="1373"/>
        <end position="1383"/>
    </location>
</feature>
<dbReference type="PANTHER" id="PTHR13793">
    <property type="entry name" value="PHD FINGER PROTEINS"/>
    <property type="match status" value="1"/>
</dbReference>
<dbReference type="Gene3D" id="3.30.40.10">
    <property type="entry name" value="Zinc/RING finger domain, C3HC4 (zinc finger)"/>
    <property type="match status" value="5"/>
</dbReference>
<accession>F0VYS2</accession>
<evidence type="ECO:0000256" key="3">
    <source>
        <dbReference type="ARBA" id="ARBA00022833"/>
    </source>
</evidence>
<feature type="domain" description="PHD-type" evidence="6">
    <location>
        <begin position="759"/>
        <end position="809"/>
    </location>
</feature>
<keyword evidence="3" id="KW-0862">Zinc</keyword>
<evidence type="ECO:0000256" key="5">
    <source>
        <dbReference type="SAM" id="MobiDB-lite"/>
    </source>
</evidence>
<sequence>MQSDGKNDCESQPRCCVCFDNSDNWTGVLIQCSSCKIDVHTRCYGLNESNQLQTWQCERCSYLQSAPKDTLDDDKIVPYCAICPVEGGALKQSIHSGVWCHVVCSYWIPELSHSVKANTMHAIDLSILDPSRENLRCLVCGQRGGCIQCLSKRCARSFHVICAIRSPSNLVFTGYDQHNHQAYHCHAHSPEARNQSGMIEIVDSEWRQKQKLRELLDSRRDQAGNLIDGNGKCIICNTKVGPSALGKHQVKCMLSWLTGMELDARRVALEKRNQTPIKIPYQPSVASVMNSESGAAHNIRRTNSILDQKKNSVEKKNHSLSVRRPCPECGELIKDTYLMSHLRRRCSQKIESTHHKRGRLKKSYIKRRSFSKKNGTTHRRNLINDYELENGDRPSTNASDGKDPHLSQDVLFSRWPGQTTGDRMDTSYFWTIVQNHFFCSTISDKQRLDKLSRDFCGAEFPDLTIRPKPGDSMECKHIAVMTREHNSSNGQYMQCLHLKELIHQCDFMMRASRVKCPEDFYSRLRIEIGHQDKPPSDLSKPQSVKETNGHKVIIREDYNREHLMASPKSSFADQALSNSVTIQFKSQNIVVRCLLHLRLHQKETEVSDRLPGMETVWSKYIADPNHLIIGCDPQPVSNMESSTALWTSMQLLSDDTCSKLCTDIDATADELTPQVNFLIENLREQARHNRTNLRSVCFRFKCTAQTQTQSHFESEIVESYYIELAWWKVVRKSILAGFSLAISLGDRTLGSKSSEYLDDGTCVVCFDGQSLEANPIIFCDRCDLAVHQHCYGITKVPSNEFLCDRCRNQDGSRISIDDATSKVFCQLCPVQDGAFKQTIDGKWVHVVCALWSPGVWIGNFTSMAGIDLAASTLTPRFIDTLAETEVLCRQSRQSFSTEVESESSADIAALHRLKRGSLCITCRVSCGRTIQCSSENCRCSFHPLCAWYAGVPMFIDQSPNTIIYAGGGTGLKFSILCYDHAHVVGADRQYILDQRARRRRLRIDLYYRTSSKKGRFHEARPSWTDQHSQKANEAASNSLLWGGLHEDTDFCAACFHYASPSTHETYPEKLHGRQFLLRCLQCNTFIHAACAISEIGPRFESEQSDWVCEKCKLRAGKIRAPRCVVCDGSGDYMMPCAEAEASTSWKFNERIRGLLPAFACGVHTQNAEAKTSGGSIVAPSHRDEWMHVFCSKWIKARYFRRSKILFALKPSLTADHLFRCDLCSRKTDQYVKCENCPKAFHPICAARQNYFIAYGARNIRKVCCGAHTPNNAAFDFKRQMWITEEALQHLHAVRYAFERGRLLVEMCRQREKQKKRVLLANLFPLLQQSLDIVITKRPSQSMKDVYSIFTGGALVEPRPVVRRPKAVSVQIKVKSKRSTRRNTMKNTKSKTQSSKVEKDAGLVMGELRRSTRRLESKTKTPSTSRDGAKRRESDTLCESPLRKRQRRESNPTAAQVISAFRDFSEQEINFDEVIPQQYPELA</sequence>
<evidence type="ECO:0000256" key="1">
    <source>
        <dbReference type="ARBA" id="ARBA00022723"/>
    </source>
</evidence>
<evidence type="ECO:0000256" key="2">
    <source>
        <dbReference type="ARBA" id="ARBA00022771"/>
    </source>
</evidence>
<evidence type="ECO:0000256" key="4">
    <source>
        <dbReference type="PROSITE-ProRule" id="PRU00146"/>
    </source>
</evidence>
<dbReference type="CDD" id="cd15492">
    <property type="entry name" value="PHD_BRPF_JADE_like"/>
    <property type="match status" value="1"/>
</dbReference>
<dbReference type="InterPro" id="IPR034732">
    <property type="entry name" value="EPHD"/>
</dbReference>
<dbReference type="InterPro" id="IPR011011">
    <property type="entry name" value="Znf_FYVE_PHD"/>
</dbReference>
<feature type="domain" description="PHD-type" evidence="6">
    <location>
        <begin position="12"/>
        <end position="63"/>
    </location>
</feature>
<dbReference type="InterPro" id="IPR050701">
    <property type="entry name" value="Histone_Mod_Regulator"/>
</dbReference>
<dbReference type="InterPro" id="IPR001965">
    <property type="entry name" value="Znf_PHD"/>
</dbReference>